<gene>
    <name evidence="5" type="ORF">C9374_010024</name>
</gene>
<organism evidence="5 6">
    <name type="scientific">Naegleria lovaniensis</name>
    <name type="common">Amoeba</name>
    <dbReference type="NCBI Taxonomy" id="51637"/>
    <lineage>
        <taxon>Eukaryota</taxon>
        <taxon>Discoba</taxon>
        <taxon>Heterolobosea</taxon>
        <taxon>Tetramitia</taxon>
        <taxon>Eutetramitia</taxon>
        <taxon>Vahlkampfiidae</taxon>
        <taxon>Naegleria</taxon>
    </lineage>
</organism>
<dbReference type="PANTHER" id="PTHR45982:SF1">
    <property type="entry name" value="REGULATOR OF CHROMOSOME CONDENSATION"/>
    <property type="match status" value="1"/>
</dbReference>
<comment type="caution">
    <text evidence="5">The sequence shown here is derived from an EMBL/GenBank/DDBJ whole genome shotgun (WGS) entry which is preliminary data.</text>
</comment>
<dbReference type="PANTHER" id="PTHR45982">
    <property type="entry name" value="REGULATOR OF CHROMOSOME CONDENSATION"/>
    <property type="match status" value="1"/>
</dbReference>
<evidence type="ECO:0000256" key="3">
    <source>
        <dbReference type="PROSITE-ProRule" id="PRU00235"/>
    </source>
</evidence>
<feature type="disulfide bond" evidence="2">
    <location>
        <begin position="634"/>
        <end position="643"/>
    </location>
</feature>
<dbReference type="PROSITE" id="PS01186">
    <property type="entry name" value="EGF_2"/>
    <property type="match status" value="1"/>
</dbReference>
<feature type="domain" description="EGF-like" evidence="4">
    <location>
        <begin position="609"/>
        <end position="644"/>
    </location>
</feature>
<feature type="repeat" description="RCC1" evidence="3">
    <location>
        <begin position="297"/>
        <end position="347"/>
    </location>
</feature>
<evidence type="ECO:0000313" key="5">
    <source>
        <dbReference type="EMBL" id="KAG2375020.1"/>
    </source>
</evidence>
<dbReference type="Gene3D" id="2.130.10.30">
    <property type="entry name" value="Regulator of chromosome condensation 1/beta-lactamase-inhibitor protein II"/>
    <property type="match status" value="2"/>
</dbReference>
<dbReference type="InterPro" id="IPR009091">
    <property type="entry name" value="RCC1/BLIP-II"/>
</dbReference>
<evidence type="ECO:0000256" key="2">
    <source>
        <dbReference type="PROSITE-ProRule" id="PRU00076"/>
    </source>
</evidence>
<dbReference type="Gene3D" id="2.10.25.10">
    <property type="entry name" value="Laminin"/>
    <property type="match status" value="2"/>
</dbReference>
<comment type="caution">
    <text evidence="2">Lacks conserved residue(s) required for the propagation of feature annotation.</text>
</comment>
<dbReference type="GeneID" id="68102478"/>
<dbReference type="InterPro" id="IPR013111">
    <property type="entry name" value="EGF_extracell"/>
</dbReference>
<keyword evidence="1 2" id="KW-1015">Disulfide bond</keyword>
<accession>A0AA88KDV0</accession>
<dbReference type="AlphaFoldDB" id="A0AA88KDV0"/>
<evidence type="ECO:0000259" key="4">
    <source>
        <dbReference type="PROSITE" id="PS50026"/>
    </source>
</evidence>
<dbReference type="Proteomes" id="UP000816034">
    <property type="component" value="Unassembled WGS sequence"/>
</dbReference>
<keyword evidence="2" id="KW-0245">EGF-like domain</keyword>
<proteinExistence type="predicted"/>
<feature type="non-terminal residue" evidence="5">
    <location>
        <position position="1"/>
    </location>
</feature>
<dbReference type="Pfam" id="PF00415">
    <property type="entry name" value="RCC1"/>
    <property type="match status" value="1"/>
</dbReference>
<dbReference type="InterPro" id="IPR000408">
    <property type="entry name" value="Reg_chr_condens"/>
</dbReference>
<dbReference type="SUPFAM" id="SSF50985">
    <property type="entry name" value="RCC1/BLIP-II"/>
    <property type="match status" value="2"/>
</dbReference>
<evidence type="ECO:0000313" key="6">
    <source>
        <dbReference type="Proteomes" id="UP000816034"/>
    </source>
</evidence>
<reference evidence="5 6" key="1">
    <citation type="journal article" date="2018" name="BMC Genomics">
        <title>The genome of Naegleria lovaniensis, the basis for a comparative approach to unravel pathogenicity factors of the human pathogenic amoeba N. fowleri.</title>
        <authorList>
            <person name="Liechti N."/>
            <person name="Schurch N."/>
            <person name="Bruggmann R."/>
            <person name="Wittwer M."/>
        </authorList>
    </citation>
    <scope>NUCLEOTIDE SEQUENCE [LARGE SCALE GENOMIC DNA]</scope>
    <source>
        <strain evidence="5 6">ATCC 30569</strain>
    </source>
</reference>
<keyword evidence="6" id="KW-1185">Reference proteome</keyword>
<dbReference type="SMART" id="SM00181">
    <property type="entry name" value="EGF"/>
    <property type="match status" value="3"/>
</dbReference>
<protein>
    <recommendedName>
        <fullName evidence="4">EGF-like domain-containing protein</fullName>
    </recommendedName>
</protein>
<dbReference type="EMBL" id="PYSW02000040">
    <property type="protein sequence ID" value="KAG2375020.1"/>
    <property type="molecule type" value="Genomic_DNA"/>
</dbReference>
<sequence>TLLALNASGCIYGWGSNRYGLLLDSDNDIQTSLPTLLPFDYTTNVFTQIACGEKHCLAKSTATNQDSKVWGFGDNTYHQIDASTDTIKYSPVDITNGIFGGDCQVTTIFATYQTSGASCPMDGGNIAVWGRDLTKLDGSYTNVNVLTYPYLQVPARLLKGYFVGEVIIAFNDLNEIYVLGDNSFGQSCVGDLKLAQFPLEVKMPSESLVVSQNSHIQKLFTISRTSLIFSTLISNSSTSDKFQITAWGAGSHLNIVSNTSSIDPTIVLNQTFPFTFSENMTCLDIFCDSAVMLTSDGAFYAWGQATNARLGIDNIDGYLDTPTKVTEFNNLTSVATGNSHTLALTSDGVVYGVGSNSNGQFCLGSYDMNAKESKFRKTGVNDYLGVLIAQIAVGEETSYFLTSPIGETVLAGKKVKKIILPPTSLYLFIITQDGELYRHLGITEKITLPNAQEHVIDVTTFRDGTLDFFYFVTSLGNIYTMGSDNSYFQISQDPTVKKLLTPTLYATKESLGGVPYLISANNYLQVVALSSGWKCYGMDSTNPNVCSASGICVDVDTCACKSNVLGNDCSLFSCNGTLKNETNVCSGNGHCVAWNQCKCNDGYTGTWCDQYSCLQNGLVCSGNGECIGPNVCSCNNGWFGDKCEFKSCFSENETYGGASAKKRVTMKGRLCSKINTYL</sequence>
<dbReference type="InterPro" id="IPR000742">
    <property type="entry name" value="EGF"/>
</dbReference>
<dbReference type="PROSITE" id="PS00626">
    <property type="entry name" value="RCC1_2"/>
    <property type="match status" value="1"/>
</dbReference>
<dbReference type="PROSITE" id="PS00022">
    <property type="entry name" value="EGF_1"/>
    <property type="match status" value="1"/>
</dbReference>
<dbReference type="RefSeq" id="XP_044544194.1">
    <property type="nucleotide sequence ID" value="XM_044685523.1"/>
</dbReference>
<dbReference type="PROSITE" id="PS50012">
    <property type="entry name" value="RCC1_3"/>
    <property type="match status" value="2"/>
</dbReference>
<dbReference type="Pfam" id="PF13540">
    <property type="entry name" value="RCC1_2"/>
    <property type="match status" value="1"/>
</dbReference>
<name>A0AA88KDV0_NAELO</name>
<evidence type="ECO:0000256" key="1">
    <source>
        <dbReference type="ARBA" id="ARBA00023157"/>
    </source>
</evidence>
<dbReference type="Pfam" id="PF07974">
    <property type="entry name" value="EGF_2"/>
    <property type="match status" value="1"/>
</dbReference>
<dbReference type="InterPro" id="IPR051553">
    <property type="entry name" value="Ran_GTPase-activating"/>
</dbReference>
<feature type="repeat" description="RCC1" evidence="3">
    <location>
        <begin position="9"/>
        <end position="62"/>
    </location>
</feature>
<dbReference type="PROSITE" id="PS50026">
    <property type="entry name" value="EGF_3"/>
    <property type="match status" value="1"/>
</dbReference>